<keyword evidence="1" id="KW-0472">Membrane</keyword>
<name>W7YGJ4_9BACT</name>
<dbReference type="EMBL" id="BAMD01000002">
    <property type="protein sequence ID" value="GAF01729.1"/>
    <property type="molecule type" value="Genomic_DNA"/>
</dbReference>
<dbReference type="InterPro" id="IPR050256">
    <property type="entry name" value="Glycosyltransferase_2"/>
</dbReference>
<sequence length="375" mass="42321">MFFLVFIILLSVILGAYIFTIVRFASGWDMIKEYDRPLGGKAVDLSCVIAFRDEYECIPRLIEGLKRQTVTQCEILLVDDGSTDGSFELASLLTAELSHIRLLKNEGSGKKAALTTGVRAAQFAYVVFTDADCVHPPNWLRNIAYFLGEYNTDLLVGPVKISPVNNRFHLFQCVDFLSLVSSALGSIGQGKAIMCNGANLVVKKEVWLSAQPQLKNEYASGDDIFLMQFCVAHNKTIRFLKNRQSVVETYPQKTMGDLLKQRVRWASKSKGYTDLFTLYVAWLVFLSNLLVAMIPVMLVLDLRVGLWAVGMGGMKMIVDYWLIRKGAVFFNVAVRLRDYLWIACVYPYYTVLLVCRALQGQPADWKGRGIYHKRS</sequence>
<protein>
    <submittedName>
        <fullName evidence="3">Undecaprenyl-phosphate 4-deoxy-4-formamido-L-arabinose transferase</fullName>
    </submittedName>
</protein>
<dbReference type="OrthoDB" id="9805625at2"/>
<dbReference type="SUPFAM" id="SSF53448">
    <property type="entry name" value="Nucleotide-diphospho-sugar transferases"/>
    <property type="match status" value="1"/>
</dbReference>
<proteinExistence type="predicted"/>
<dbReference type="RefSeq" id="WP_027472619.1">
    <property type="nucleotide sequence ID" value="NZ_BAMD01000002.1"/>
</dbReference>
<dbReference type="AlphaFoldDB" id="W7YGJ4"/>
<dbReference type="PANTHER" id="PTHR48090:SF7">
    <property type="entry name" value="RFBJ PROTEIN"/>
    <property type="match status" value="1"/>
</dbReference>
<evidence type="ECO:0000256" key="1">
    <source>
        <dbReference type="SAM" id="Phobius"/>
    </source>
</evidence>
<comment type="caution">
    <text evidence="3">The sequence shown here is derived from an EMBL/GenBank/DDBJ whole genome shotgun (WGS) entry which is preliminary data.</text>
</comment>
<gene>
    <name evidence="3" type="ORF">JCM21142_343</name>
</gene>
<dbReference type="Proteomes" id="UP000019402">
    <property type="component" value="Unassembled WGS sequence"/>
</dbReference>
<dbReference type="PANTHER" id="PTHR48090">
    <property type="entry name" value="UNDECAPRENYL-PHOSPHATE 4-DEOXY-4-FORMAMIDO-L-ARABINOSE TRANSFERASE-RELATED"/>
    <property type="match status" value="1"/>
</dbReference>
<feature type="transmembrane region" description="Helical" evidence="1">
    <location>
        <begin position="276"/>
        <end position="298"/>
    </location>
</feature>
<feature type="domain" description="Glycosyltransferase 2-like" evidence="2">
    <location>
        <begin position="46"/>
        <end position="165"/>
    </location>
</feature>
<dbReference type="STRING" id="869213.GCA_000517085_03161"/>
<dbReference type="InterPro" id="IPR001173">
    <property type="entry name" value="Glyco_trans_2-like"/>
</dbReference>
<keyword evidence="1" id="KW-0812">Transmembrane</keyword>
<dbReference type="InterPro" id="IPR029044">
    <property type="entry name" value="Nucleotide-diphossugar_trans"/>
</dbReference>
<dbReference type="Gene3D" id="3.90.550.10">
    <property type="entry name" value="Spore Coat Polysaccharide Biosynthesis Protein SpsA, Chain A"/>
    <property type="match status" value="1"/>
</dbReference>
<evidence type="ECO:0000313" key="4">
    <source>
        <dbReference type="Proteomes" id="UP000019402"/>
    </source>
</evidence>
<dbReference type="GO" id="GO:0016740">
    <property type="term" value="F:transferase activity"/>
    <property type="evidence" value="ECO:0007669"/>
    <property type="project" value="UniProtKB-KW"/>
</dbReference>
<keyword evidence="4" id="KW-1185">Reference proteome</keyword>
<reference evidence="3 4" key="1">
    <citation type="journal article" date="2014" name="Genome Announc.">
        <title>Draft Genome Sequence of Cytophaga fermentans JCM 21142T, a Facultative Anaerobe Isolated from Marine Mud.</title>
        <authorList>
            <person name="Starns D."/>
            <person name="Oshima K."/>
            <person name="Suda W."/>
            <person name="Iino T."/>
            <person name="Yuki M."/>
            <person name="Inoue J."/>
            <person name="Kitamura K."/>
            <person name="Iida T."/>
            <person name="Darby A."/>
            <person name="Hattori M."/>
            <person name="Ohkuma M."/>
        </authorList>
    </citation>
    <scope>NUCLEOTIDE SEQUENCE [LARGE SCALE GENOMIC DNA]</scope>
    <source>
        <strain evidence="3 4">JCM 21142</strain>
    </source>
</reference>
<feature type="transmembrane region" description="Helical" evidence="1">
    <location>
        <begin position="6"/>
        <end position="26"/>
    </location>
</feature>
<keyword evidence="3" id="KW-0808">Transferase</keyword>
<evidence type="ECO:0000259" key="2">
    <source>
        <dbReference type="Pfam" id="PF00535"/>
    </source>
</evidence>
<keyword evidence="1" id="KW-1133">Transmembrane helix</keyword>
<accession>W7YGJ4</accession>
<evidence type="ECO:0000313" key="3">
    <source>
        <dbReference type="EMBL" id="GAF01729.1"/>
    </source>
</evidence>
<dbReference type="eggNOG" id="COG1215">
    <property type="taxonomic scope" value="Bacteria"/>
</dbReference>
<feature type="transmembrane region" description="Helical" evidence="1">
    <location>
        <begin position="339"/>
        <end position="359"/>
    </location>
</feature>
<organism evidence="3 4">
    <name type="scientific">Saccharicrinis fermentans DSM 9555 = JCM 21142</name>
    <dbReference type="NCBI Taxonomy" id="869213"/>
    <lineage>
        <taxon>Bacteria</taxon>
        <taxon>Pseudomonadati</taxon>
        <taxon>Bacteroidota</taxon>
        <taxon>Bacteroidia</taxon>
        <taxon>Marinilabiliales</taxon>
        <taxon>Marinilabiliaceae</taxon>
        <taxon>Saccharicrinis</taxon>
    </lineage>
</organism>
<dbReference type="Pfam" id="PF00535">
    <property type="entry name" value="Glycos_transf_2"/>
    <property type="match status" value="1"/>
</dbReference>